<protein>
    <recommendedName>
        <fullName evidence="2">NAD(P)-binding domain-containing protein</fullName>
    </recommendedName>
</protein>
<dbReference type="EMBL" id="MVHE01000024">
    <property type="protein sequence ID" value="ORA20216.1"/>
    <property type="molecule type" value="Genomic_DNA"/>
</dbReference>
<gene>
    <name evidence="3" type="ORF">BST12_15720</name>
</gene>
<proteinExistence type="predicted"/>
<dbReference type="AlphaFoldDB" id="A0A1W9ZRQ9"/>
<name>A0A1W9ZRQ9_MYCAN</name>
<dbReference type="Pfam" id="PF13460">
    <property type="entry name" value="NAD_binding_10"/>
    <property type="match status" value="1"/>
</dbReference>
<dbReference type="InterPro" id="IPR036291">
    <property type="entry name" value="NAD(P)-bd_dom_sf"/>
</dbReference>
<comment type="caution">
    <text evidence="3">The sequence shown here is derived from an EMBL/GenBank/DDBJ whole genome shotgun (WGS) entry which is preliminary data.</text>
</comment>
<organism evidence="3 4">
    <name type="scientific">Mycobacterium angelicum</name>
    <dbReference type="NCBI Taxonomy" id="470074"/>
    <lineage>
        <taxon>Bacteria</taxon>
        <taxon>Bacillati</taxon>
        <taxon>Actinomycetota</taxon>
        <taxon>Actinomycetes</taxon>
        <taxon>Mycobacteriales</taxon>
        <taxon>Mycobacteriaceae</taxon>
        <taxon>Mycobacterium</taxon>
    </lineage>
</organism>
<keyword evidence="4" id="KW-1185">Reference proteome</keyword>
<dbReference type="PANTHER" id="PTHR14097">
    <property type="entry name" value="OXIDOREDUCTASE HTATIP2"/>
    <property type="match status" value="1"/>
</dbReference>
<dbReference type="PANTHER" id="PTHR14097:SF7">
    <property type="entry name" value="OXIDOREDUCTASE HTATIP2"/>
    <property type="match status" value="1"/>
</dbReference>
<sequence length="227" mass="24447">MTRTAVLAGASGAVGGEVLRALLKDSDWGRVHSLVRRPGGTEDPKLSEHVVDFDELDAQRELFADADVFCCLGTTASQAGSKEAFRKVDYGYVVKLAQLAADANARQFLLVSGIGTSPKSPFYYSQVKAEAERAVSAMPLPAVQIFRPSLLLASRPDSRPAEDAFKKLTPLANLLLIGPLARYRPVATAEVARHMVEVAKAQKPGVHVHYSKSHVGGPNRSSPNSRR</sequence>
<evidence type="ECO:0000313" key="4">
    <source>
        <dbReference type="Proteomes" id="UP000192284"/>
    </source>
</evidence>
<evidence type="ECO:0000259" key="2">
    <source>
        <dbReference type="Pfam" id="PF13460"/>
    </source>
</evidence>
<feature type="domain" description="NAD(P)-binding" evidence="2">
    <location>
        <begin position="9"/>
        <end position="137"/>
    </location>
</feature>
<reference evidence="3 4" key="1">
    <citation type="submission" date="2017-02" db="EMBL/GenBank/DDBJ databases">
        <title>The new phylogeny of genus Mycobacterium.</title>
        <authorList>
            <person name="Tortoli E."/>
            <person name="Trovato A."/>
            <person name="Cirillo D.M."/>
        </authorList>
    </citation>
    <scope>NUCLEOTIDE SEQUENCE [LARGE SCALE GENOMIC DNA]</scope>
    <source>
        <strain evidence="3 4">DSM 45057</strain>
    </source>
</reference>
<dbReference type="SUPFAM" id="SSF51735">
    <property type="entry name" value="NAD(P)-binding Rossmann-fold domains"/>
    <property type="match status" value="1"/>
</dbReference>
<evidence type="ECO:0000256" key="1">
    <source>
        <dbReference type="SAM" id="MobiDB-lite"/>
    </source>
</evidence>
<dbReference type="Proteomes" id="UP000192284">
    <property type="component" value="Unassembled WGS sequence"/>
</dbReference>
<dbReference type="InterPro" id="IPR016040">
    <property type="entry name" value="NAD(P)-bd_dom"/>
</dbReference>
<evidence type="ECO:0000313" key="3">
    <source>
        <dbReference type="EMBL" id="ORA20216.1"/>
    </source>
</evidence>
<dbReference type="Gene3D" id="3.40.50.720">
    <property type="entry name" value="NAD(P)-binding Rossmann-like Domain"/>
    <property type="match status" value="1"/>
</dbReference>
<accession>A0A1W9ZRQ9</accession>
<feature type="region of interest" description="Disordered" evidence="1">
    <location>
        <begin position="207"/>
        <end position="227"/>
    </location>
</feature>